<dbReference type="SUPFAM" id="SSF51445">
    <property type="entry name" value="(Trans)glycosidases"/>
    <property type="match status" value="2"/>
</dbReference>
<reference evidence="5" key="1">
    <citation type="submission" date="2025-08" db="UniProtKB">
        <authorList>
            <consortium name="RefSeq"/>
        </authorList>
    </citation>
    <scope>IDENTIFICATION</scope>
</reference>
<dbReference type="RefSeq" id="XP_023949451.2">
    <property type="nucleotide sequence ID" value="XM_024093683.2"/>
</dbReference>
<keyword evidence="3" id="KW-0326">Glycosidase</keyword>
<dbReference type="Gene3D" id="3.20.20.80">
    <property type="entry name" value="Glycosidases"/>
    <property type="match status" value="2"/>
</dbReference>
<keyword evidence="4" id="KW-1185">Reference proteome</keyword>
<accession>A0A6J1P0J4</accession>
<proteinExistence type="inferred from homology"/>
<dbReference type="Pfam" id="PF00232">
    <property type="entry name" value="Glyco_hydro_1"/>
    <property type="match status" value="2"/>
</dbReference>
<evidence type="ECO:0000256" key="2">
    <source>
        <dbReference type="ARBA" id="ARBA00022801"/>
    </source>
</evidence>
<dbReference type="OrthoDB" id="65569at2759"/>
<dbReference type="PANTHER" id="PTHR10353:SF36">
    <property type="entry name" value="LP05116P"/>
    <property type="match status" value="1"/>
</dbReference>
<dbReference type="PANTHER" id="PTHR10353">
    <property type="entry name" value="GLYCOSYL HYDROLASE"/>
    <property type="match status" value="1"/>
</dbReference>
<evidence type="ECO:0000313" key="4">
    <source>
        <dbReference type="Proteomes" id="UP001652582"/>
    </source>
</evidence>
<keyword evidence="2 5" id="KW-0378">Hydrolase</keyword>
<dbReference type="InterPro" id="IPR033132">
    <property type="entry name" value="GH_1_N_CS"/>
</dbReference>
<protein>
    <submittedName>
        <fullName evidence="5">Lactase/phlorizin hydrolase</fullName>
    </submittedName>
</protein>
<dbReference type="GO" id="GO:0016052">
    <property type="term" value="P:carbohydrate catabolic process"/>
    <property type="evidence" value="ECO:0007669"/>
    <property type="project" value="UniProtKB-ARBA"/>
</dbReference>
<dbReference type="GO" id="GO:0008422">
    <property type="term" value="F:beta-glucosidase activity"/>
    <property type="evidence" value="ECO:0007669"/>
    <property type="project" value="UniProtKB-EC"/>
</dbReference>
<evidence type="ECO:0000256" key="1">
    <source>
        <dbReference type="ARBA" id="ARBA00010838"/>
    </source>
</evidence>
<dbReference type="KEGG" id="bany:112054037"/>
<organism evidence="4 5">
    <name type="scientific">Bicyclus anynana</name>
    <name type="common">Squinting bush brown butterfly</name>
    <dbReference type="NCBI Taxonomy" id="110368"/>
    <lineage>
        <taxon>Eukaryota</taxon>
        <taxon>Metazoa</taxon>
        <taxon>Ecdysozoa</taxon>
        <taxon>Arthropoda</taxon>
        <taxon>Hexapoda</taxon>
        <taxon>Insecta</taxon>
        <taxon>Pterygota</taxon>
        <taxon>Neoptera</taxon>
        <taxon>Endopterygota</taxon>
        <taxon>Lepidoptera</taxon>
        <taxon>Glossata</taxon>
        <taxon>Ditrysia</taxon>
        <taxon>Papilionoidea</taxon>
        <taxon>Nymphalidae</taxon>
        <taxon>Satyrinae</taxon>
        <taxon>Satyrini</taxon>
        <taxon>Mycalesina</taxon>
        <taxon>Bicyclus</taxon>
    </lineage>
</organism>
<dbReference type="InterPro" id="IPR017853">
    <property type="entry name" value="GH"/>
</dbReference>
<dbReference type="GO" id="GO:0004336">
    <property type="term" value="F:galactosylceramidase activity"/>
    <property type="evidence" value="ECO:0007669"/>
    <property type="project" value="UniProtKB-EC"/>
</dbReference>
<comment type="similarity">
    <text evidence="1">Belongs to the glycosyl hydrolase 1 family.</text>
</comment>
<evidence type="ECO:0000313" key="5">
    <source>
        <dbReference type="RefSeq" id="XP_023949451.2"/>
    </source>
</evidence>
<dbReference type="GeneID" id="112054037"/>
<sequence length="955" mass="111583">MIIRIHILGKSESIWDRLTHTRSHLIIDGSNGDIADNSYYMYKTDVQILRQLGVDFYRFSVSWTRILPTSFPDKINKAGVAYYNKLIDELLKYNIKPVLTIFHWDLPQKLQELGGWANPYIIDWYADYARILFKLFGDRVKYWVTINEPHQTCYYAYGDTILAPALNIKGVAEYLCAKNLLLAHAKAYHIYDKIFRPKQKGIIFIALSAMWYEPLFRNQPEAARDANYFEWEQYSHPIFSKTGDFPPAMKKRIAARSAEQGFPKSRLPEFTPSEIELLKGSSDFFGLNHYSTRYVYRNNTVNKQYESPSYDDDLAVHYYEPPEWNIGRSKFTKFVPWGFYKLLTYIRKEYDNPPVYIAENGFSTLGGLNDGDRVLYYTEYLSAMLDAMEEGSDVRAYTAWSLMDNFEWSRGYKEKFGLYEVDYSSPNRTRTPRKSAHLLSGIFHTHLLYRCRAPGASPQQYFCFKVLISQCSMEPEHKCQVRKFPKGFLFGAATSSYQIEGAWDADGKTESIWDHMTHTRPDLISDGSTGDIAVNSYYLYKRDVEMLRELGVDFYRFSLSWTRILPTSFPDKINEAGVAYYNNLIDELLKNNIEPMVTIFHWDLPQRLQELGGWVNPHIVDWFGDYARTVFTLFGDRVKYWITINEPHAVCHYSYGHTFLAPALDFKGVPEYICAKNLLLAHATAYHIYDQDFRPKQKGIIFISFSAQWYEPLTESDAEVADEANQFERKQYTDPIFSKTGDFPPAMKRRIAARSAEQGFFRSRLPELTQDEIEFIRGSSDIFGLNHYFSNYVNRNDSVNGYYESPSFKDDLAVFYTTLPEWNLGDSDFMKCVPWGFYKLLTHIRKDYGNPTVFITENGFPTRGGLNDDVRITYYTEYMSAMLDAMEEGSDVRAYTAWSLMDNYEWSRGYIEKFGLYEVDYSSRQLTRTPRKSAYFMKEVFRTHELRRCNNTQIP</sequence>
<dbReference type="InterPro" id="IPR001360">
    <property type="entry name" value="Glyco_hydro_1"/>
</dbReference>
<dbReference type="PROSITE" id="PS00653">
    <property type="entry name" value="GLYCOSYL_HYDROL_F1_2"/>
    <property type="match status" value="1"/>
</dbReference>
<name>A0A6J1P0J4_BICAN</name>
<gene>
    <name evidence="5" type="primary">LOC112054037</name>
</gene>
<evidence type="ECO:0000256" key="3">
    <source>
        <dbReference type="ARBA" id="ARBA00023295"/>
    </source>
</evidence>
<dbReference type="AlphaFoldDB" id="A0A6J1P0J4"/>
<dbReference type="Proteomes" id="UP001652582">
    <property type="component" value="Chromosome 3"/>
</dbReference>
<dbReference type="PRINTS" id="PR00131">
    <property type="entry name" value="GLHYDRLASE1"/>
</dbReference>